<evidence type="ECO:0000256" key="1">
    <source>
        <dbReference type="RuleBase" id="RU369025"/>
    </source>
</evidence>
<protein>
    <recommendedName>
        <fullName evidence="1">Small-conductance mechanosensitive channel</fullName>
    </recommendedName>
</protein>
<dbReference type="PANTHER" id="PTHR30221">
    <property type="entry name" value="SMALL-CONDUCTANCE MECHANOSENSITIVE CHANNEL"/>
    <property type="match status" value="1"/>
</dbReference>
<evidence type="ECO:0000313" key="3">
    <source>
        <dbReference type="Proteomes" id="UP000518288"/>
    </source>
</evidence>
<comment type="similarity">
    <text evidence="1">Belongs to the MscS (TC 1.A.23) family.</text>
</comment>
<keyword evidence="1" id="KW-0407">Ion channel</keyword>
<dbReference type="NCBIfam" id="NF033912">
    <property type="entry name" value="msc"/>
    <property type="match status" value="1"/>
</dbReference>
<feature type="transmembrane region" description="Helical" evidence="1">
    <location>
        <begin position="168"/>
        <end position="190"/>
    </location>
</feature>
<feature type="transmembrane region" description="Helical" evidence="1">
    <location>
        <begin position="115"/>
        <end position="139"/>
    </location>
</feature>
<comment type="caution">
    <text evidence="1">Lacks conserved residue(s) required for the propagation of feature annotation.</text>
</comment>
<dbReference type="InterPro" id="IPR008910">
    <property type="entry name" value="MSC_TM_helix"/>
</dbReference>
<dbReference type="PANTHER" id="PTHR30221:SF1">
    <property type="entry name" value="SMALL-CONDUCTANCE MECHANOSENSITIVE CHANNEL"/>
    <property type="match status" value="1"/>
</dbReference>
<feature type="transmembrane region" description="Helical" evidence="1">
    <location>
        <begin position="274"/>
        <end position="297"/>
    </location>
</feature>
<dbReference type="Pfam" id="PF05552">
    <property type="entry name" value="MS_channel_1st_1"/>
    <property type="match status" value="3"/>
</dbReference>
<dbReference type="GO" id="GO:0005886">
    <property type="term" value="C:plasma membrane"/>
    <property type="evidence" value="ECO:0007669"/>
    <property type="project" value="UniProtKB-SubCell"/>
</dbReference>
<feature type="transmembrane region" description="Helical" evidence="1">
    <location>
        <begin position="32"/>
        <end position="53"/>
    </location>
</feature>
<reference evidence="2 3" key="1">
    <citation type="submission" date="2020-07" db="EMBL/GenBank/DDBJ databases">
        <title>Genomic Encyclopedia of Archaeal and Bacterial Type Strains, Phase II (KMG-II): from individual species to whole genera.</title>
        <authorList>
            <person name="Goeker M."/>
        </authorList>
    </citation>
    <scope>NUCLEOTIDE SEQUENCE [LARGE SCALE GENOMIC DNA]</scope>
    <source>
        <strain evidence="2 3">DSM 21226</strain>
    </source>
</reference>
<feature type="transmembrane region" description="Helical" evidence="1">
    <location>
        <begin position="303"/>
        <end position="323"/>
    </location>
</feature>
<keyword evidence="1" id="KW-1133">Transmembrane helix</keyword>
<dbReference type="RefSeq" id="WP_179635092.1">
    <property type="nucleotide sequence ID" value="NZ_CAXYYM010000122.1"/>
</dbReference>
<dbReference type="InterPro" id="IPR045275">
    <property type="entry name" value="MscS_archaea/bacteria_type"/>
</dbReference>
<comment type="subunit">
    <text evidence="1">Homoheptamer.</text>
</comment>
<evidence type="ECO:0000313" key="2">
    <source>
        <dbReference type="EMBL" id="NYG34458.1"/>
    </source>
</evidence>
<feature type="transmembrane region" description="Helical" evidence="1">
    <location>
        <begin position="368"/>
        <end position="390"/>
    </location>
</feature>
<sequence length="423" mass="42839">MKSGRLLAGDGGGEMEQFNGVVGSLAAGLGPYAPKVIGALVLVLVAWIGSRLVRTAVTRLCQKRGLDEKLQSPGFSAMLANVGVGVVWLFTLPGLLETLELKGLLDPVNVMVSRIMGFVPNLVGTIVVFGIGFLVARIVRQIVTGMLRAAGSEKMAERMGLTTSLGEGGLAGLVGSMVFAFIMLPVLAASLEPLGLDAVTKPVSNLLDTVIALIPKVTASAVIVAVAALIGRAVAGITTGVLSGMGFNRLSQHLGLGEMGRAGARTPSELAGSVVMFAIVIVAVMQACEVLGFAILTTLVANLGAVMAGVAVAGVVMIGGLWLSNWVAGLIRAGSAVNAPALANLVRGAILFFTAALALRQAGLPGDIVGIAFGSVVGAIAVGVAVAVGVGGRHVAGRLLEEAVQALRTEPPPSDAPPIRFPD</sequence>
<keyword evidence="1" id="KW-0472">Membrane</keyword>
<feature type="transmembrane region" description="Helical" evidence="1">
    <location>
        <begin position="344"/>
        <end position="362"/>
    </location>
</feature>
<dbReference type="Proteomes" id="UP000518288">
    <property type="component" value="Unassembled WGS sequence"/>
</dbReference>
<feature type="transmembrane region" description="Helical" evidence="1">
    <location>
        <begin position="74"/>
        <end position="95"/>
    </location>
</feature>
<comment type="function">
    <text evidence="1">Mechanosensitive channel that participates in the regulation of osmotic pressure changes within the cell, opening in response to stretch forces in the membrane lipid bilayer, without the need for other proteins. Contributes to normal resistance to hypoosmotic shock. Forms an ion channel of 1.0 nanosiemens conductance with a slight preference for anions.</text>
</comment>
<comment type="caution">
    <text evidence="2">The sequence shown here is derived from an EMBL/GenBank/DDBJ whole genome shotgun (WGS) entry which is preliminary data.</text>
</comment>
<feature type="transmembrane region" description="Helical" evidence="1">
    <location>
        <begin position="210"/>
        <end position="230"/>
    </location>
</feature>
<organism evidence="2 3">
    <name type="scientific">Sphaerotilus montanus</name>
    <dbReference type="NCBI Taxonomy" id="522889"/>
    <lineage>
        <taxon>Bacteria</taxon>
        <taxon>Pseudomonadati</taxon>
        <taxon>Pseudomonadota</taxon>
        <taxon>Betaproteobacteria</taxon>
        <taxon>Burkholderiales</taxon>
        <taxon>Sphaerotilaceae</taxon>
        <taxon>Sphaerotilus</taxon>
    </lineage>
</organism>
<comment type="subcellular location">
    <subcellularLocation>
        <location evidence="1">Cell inner membrane</location>
        <topology evidence="1">Multi-pass membrane protein</topology>
    </subcellularLocation>
</comment>
<gene>
    <name evidence="2" type="ORF">BDD16_003444</name>
</gene>
<dbReference type="EMBL" id="JACCFH010000001">
    <property type="protein sequence ID" value="NYG34458.1"/>
    <property type="molecule type" value="Genomic_DNA"/>
</dbReference>
<dbReference type="GO" id="GO:0008381">
    <property type="term" value="F:mechanosensitive monoatomic ion channel activity"/>
    <property type="evidence" value="ECO:0007669"/>
    <property type="project" value="InterPro"/>
</dbReference>
<keyword evidence="1" id="KW-0406">Ion transport</keyword>
<keyword evidence="1" id="KW-0813">Transport</keyword>
<name>A0A7Y9R048_9BURK</name>
<keyword evidence="1" id="KW-1003">Cell membrane</keyword>
<keyword evidence="1" id="KW-0997">Cell inner membrane</keyword>
<proteinExistence type="inferred from homology"/>
<accession>A0A7Y9R048</accession>
<keyword evidence="3" id="KW-1185">Reference proteome</keyword>
<keyword evidence="1" id="KW-0812">Transmembrane</keyword>
<dbReference type="AlphaFoldDB" id="A0A7Y9R048"/>